<dbReference type="InterPro" id="IPR023631">
    <property type="entry name" value="Amidase_dom"/>
</dbReference>
<reference evidence="2 3" key="1">
    <citation type="submission" date="2016-09" db="EMBL/GenBank/DDBJ databases">
        <title>The draft genome of Dichanthelium oligosanthes: A C3 panicoid grass species.</title>
        <authorList>
            <person name="Studer A.J."/>
            <person name="Schnable J.C."/>
            <person name="Brutnell T.P."/>
        </authorList>
    </citation>
    <scope>NUCLEOTIDE SEQUENCE [LARGE SCALE GENOMIC DNA]</scope>
    <source>
        <strain evidence="3">cv. Kellogg 1175</strain>
        <tissue evidence="2">Leaf</tissue>
    </source>
</reference>
<protein>
    <submittedName>
        <fullName evidence="2">Putative amidase</fullName>
    </submittedName>
</protein>
<dbReference type="InterPro" id="IPR036928">
    <property type="entry name" value="AS_sf"/>
</dbReference>
<organism evidence="2 3">
    <name type="scientific">Dichanthelium oligosanthes</name>
    <dbReference type="NCBI Taxonomy" id="888268"/>
    <lineage>
        <taxon>Eukaryota</taxon>
        <taxon>Viridiplantae</taxon>
        <taxon>Streptophyta</taxon>
        <taxon>Embryophyta</taxon>
        <taxon>Tracheophyta</taxon>
        <taxon>Spermatophyta</taxon>
        <taxon>Magnoliopsida</taxon>
        <taxon>Liliopsida</taxon>
        <taxon>Poales</taxon>
        <taxon>Poaceae</taxon>
        <taxon>PACMAD clade</taxon>
        <taxon>Panicoideae</taxon>
        <taxon>Panicodae</taxon>
        <taxon>Paniceae</taxon>
        <taxon>Dichantheliinae</taxon>
        <taxon>Dichanthelium</taxon>
    </lineage>
</organism>
<dbReference type="Gene3D" id="3.90.1300.10">
    <property type="entry name" value="Amidase signature (AS) domain"/>
    <property type="match status" value="2"/>
</dbReference>
<gene>
    <name evidence="2" type="ORF">BAE44_0002855</name>
</gene>
<sequence length="617" mass="65045">LSELATSPVKTLSDIIEFIYKHPVKEKMAKYGQDYLLQSEATSGIGPTEEKAIVKLKLLHKEGLQKIMRVHNLDGIVAAGSSAHSLLVIGGYPAITVPAGKSVTIPMPPSLRFLLLLLPLAGGGGAAAFELEEATIDSIHRAFAAGELTSRGLVELYLRRIASLNPELHAVIELDPDGALAAADRADAAARSGSSVLLPLHGVPVLLKDNIAAAGPLNATAGSLAMVGSLPAGDAGVVERLRRAGAVLLGTASLSEWCNFRGPGIPAGWSPRGGQGKNAYVPSATPCSSSSGSAIAAAANMAAVTIGTETDGSIMCPSSYNSVVGIKPTVGLTSRAGVIIISPRMDTVGPITRTVSDAVHVLEAIVGYDARDAEATHMASQYIPDGGYKQFLNIDGLRRKRLGILRKDFFRFPSGSVQEKVFSEHFNIMSKMGAILVDNLEIPSMNVINNAVQSGEHALMLAEFKLSLNSYLSELATSPVRSLSDIIDFNNNHPIEERMDEFGQDYLIESEATNGTGPTEERAIARLNKLCKRGLEKVMQDNQLDAIVAPGASAHSLLAIGGYPAITVPAGYASNGIPFAICFGGLKGSEPKLIEIAYSFEQATEVRKPPSLQHSTI</sequence>
<evidence type="ECO:0000313" key="3">
    <source>
        <dbReference type="Proteomes" id="UP000095767"/>
    </source>
</evidence>
<feature type="domain" description="Amidase" evidence="1">
    <location>
        <begin position="153"/>
        <end position="553"/>
    </location>
</feature>
<dbReference type="STRING" id="888268.A0A1E5WFE5"/>
<dbReference type="Pfam" id="PF01425">
    <property type="entry name" value="Amidase"/>
    <property type="match status" value="1"/>
</dbReference>
<comment type="caution">
    <text evidence="2">The sequence shown here is derived from an EMBL/GenBank/DDBJ whole genome shotgun (WGS) entry which is preliminary data.</text>
</comment>
<dbReference type="SUPFAM" id="SSF75304">
    <property type="entry name" value="Amidase signature (AS) enzymes"/>
    <property type="match status" value="1"/>
</dbReference>
<dbReference type="PANTHER" id="PTHR42678">
    <property type="entry name" value="AMIDASE"/>
    <property type="match status" value="1"/>
</dbReference>
<dbReference type="PANTHER" id="PTHR42678:SF18">
    <property type="entry name" value="AMIDASE DOMAIN-CONTAINING PROTEIN"/>
    <property type="match status" value="1"/>
</dbReference>
<dbReference type="AlphaFoldDB" id="A0A1E5WFE5"/>
<dbReference type="EMBL" id="LWDX02010050">
    <property type="protein sequence ID" value="OEL36126.1"/>
    <property type="molecule type" value="Genomic_DNA"/>
</dbReference>
<name>A0A1E5WFE5_9POAL</name>
<proteinExistence type="predicted"/>
<evidence type="ECO:0000259" key="1">
    <source>
        <dbReference type="Pfam" id="PF01425"/>
    </source>
</evidence>
<accession>A0A1E5WFE5</accession>
<feature type="non-terminal residue" evidence="2">
    <location>
        <position position="1"/>
    </location>
</feature>
<dbReference type="OrthoDB" id="566138at2759"/>
<dbReference type="Proteomes" id="UP000095767">
    <property type="component" value="Unassembled WGS sequence"/>
</dbReference>
<keyword evidence="3" id="KW-1185">Reference proteome</keyword>
<evidence type="ECO:0000313" key="2">
    <source>
        <dbReference type="EMBL" id="OEL36126.1"/>
    </source>
</evidence>